<name>A0ABT2PLX4_9BURK</name>
<dbReference type="PROSITE" id="PS51257">
    <property type="entry name" value="PROKAR_LIPOPROTEIN"/>
    <property type="match status" value="1"/>
</dbReference>
<evidence type="ECO:0000313" key="2">
    <source>
        <dbReference type="EMBL" id="MCT9810844.1"/>
    </source>
</evidence>
<keyword evidence="1" id="KW-0732">Signal</keyword>
<proteinExistence type="predicted"/>
<reference evidence="2 3" key="1">
    <citation type="submission" date="2022-09" db="EMBL/GenBank/DDBJ databases">
        <title>Draft genome of isolate Be4.</title>
        <authorList>
            <person name="Sanchez-Castro I."/>
            <person name="Martinez-Rodriguez P."/>
            <person name="Descostes M."/>
            <person name="Merroun M."/>
        </authorList>
    </citation>
    <scope>NUCLEOTIDE SEQUENCE [LARGE SCALE GENOMIC DNA]</scope>
    <source>
        <strain evidence="2 3">Be4</strain>
    </source>
</reference>
<dbReference type="EMBL" id="JAODYH010000004">
    <property type="protein sequence ID" value="MCT9810844.1"/>
    <property type="molecule type" value="Genomic_DNA"/>
</dbReference>
<protein>
    <submittedName>
        <fullName evidence="2">DUF1302 domain-containing protein</fullName>
    </submittedName>
</protein>
<sequence length="582" mass="62536">MVHRQTRRIRRLPRAVIPAAVFMACLPLGAQAFQFDTPPDWQVNWDNTLTYNLGLRARGIDPLIGNNPTFHNSDYKFPHAGDVVTNRASVLTEFNAIYDGRMGIRLSASLWKDAAYGSGVRSNPGTYANAGGGMPAIPYSAITGYPGGRYSGYTDRFYVEGAQLLDAFAFKNFEVGGKPVYLKIGQFTEYWGNAIFFPFHSISYGQGAIDAIKLSASPGTDVKELFLPRPQISLMTQLTPEVALSGQYFLGFDRNRLPAGGTFLGPVDFLYQGPSNLFAGAAPSAALGLPAGGFVPLNVPASAANVPPSRNKNFGVKLGWTPSFLNGGMGFYYRRFDETQPWAPLFSFGPGGVPTGYHMSYNRGVQLLGVSLDTTMGAVSTGFEAAYRRNTALSSAPNPAVANEPDGARGNVLTLTANALVPLSRSPLWQTGSLTAELAYSRLLSVTSNPALYNGMGYGGCNGGKWDGCSTRNHLAVAVRFEPQWLQVFPGVDLSMPISDVYGIYGNPAQLSTGQQGSHNYSIGVKATIRQKATATLAFNGSYSHTSKIAHTPSGLPYYASGNSAFGLNDRNWISLTLQTSF</sequence>
<gene>
    <name evidence="2" type="ORF">N0K08_09370</name>
</gene>
<evidence type="ECO:0000256" key="1">
    <source>
        <dbReference type="SAM" id="SignalP"/>
    </source>
</evidence>
<dbReference type="RefSeq" id="WP_261499981.1">
    <property type="nucleotide sequence ID" value="NZ_JAODYH010000004.1"/>
</dbReference>
<feature type="signal peptide" evidence="1">
    <location>
        <begin position="1"/>
        <end position="32"/>
    </location>
</feature>
<evidence type="ECO:0000313" key="3">
    <source>
        <dbReference type="Proteomes" id="UP001525968"/>
    </source>
</evidence>
<organism evidence="2 3">
    <name type="scientific">Acidovorax bellezanensis</name>
    <dbReference type="NCBI Taxonomy" id="2976702"/>
    <lineage>
        <taxon>Bacteria</taxon>
        <taxon>Pseudomonadati</taxon>
        <taxon>Pseudomonadota</taxon>
        <taxon>Betaproteobacteria</taxon>
        <taxon>Burkholderiales</taxon>
        <taxon>Comamonadaceae</taxon>
        <taxon>Acidovorax</taxon>
    </lineage>
</organism>
<feature type="chain" id="PRO_5046113963" evidence="1">
    <location>
        <begin position="33"/>
        <end position="582"/>
    </location>
</feature>
<comment type="caution">
    <text evidence="2">The sequence shown here is derived from an EMBL/GenBank/DDBJ whole genome shotgun (WGS) entry which is preliminary data.</text>
</comment>
<dbReference type="Pfam" id="PF06980">
    <property type="entry name" value="DUF1302"/>
    <property type="match status" value="1"/>
</dbReference>
<dbReference type="Proteomes" id="UP001525968">
    <property type="component" value="Unassembled WGS sequence"/>
</dbReference>
<accession>A0ABT2PLX4</accession>
<dbReference type="InterPro" id="IPR010727">
    <property type="entry name" value="DUF1302"/>
</dbReference>
<keyword evidence="3" id="KW-1185">Reference proteome</keyword>